<evidence type="ECO:0000313" key="1">
    <source>
        <dbReference type="EMBL" id="OHA00448.1"/>
    </source>
</evidence>
<proteinExistence type="predicted"/>
<accession>A0A1G2KLX3</accession>
<organism evidence="1 2">
    <name type="scientific">Candidatus Sungbacteria bacterium RIFCSPHIGHO2_02_FULL_49_12</name>
    <dbReference type="NCBI Taxonomy" id="1802271"/>
    <lineage>
        <taxon>Bacteria</taxon>
        <taxon>Candidatus Sungiibacteriota</taxon>
    </lineage>
</organism>
<comment type="caution">
    <text evidence="1">The sequence shown here is derived from an EMBL/GenBank/DDBJ whole genome shotgun (WGS) entry which is preliminary data.</text>
</comment>
<protein>
    <submittedName>
        <fullName evidence="1">Uncharacterized protein</fullName>
    </submittedName>
</protein>
<dbReference type="EMBL" id="MHQJ01000046">
    <property type="protein sequence ID" value="OHA00448.1"/>
    <property type="molecule type" value="Genomic_DNA"/>
</dbReference>
<name>A0A1G2KLX3_9BACT</name>
<sequence length="84" mass="9296">MTTQTLVQLTSVDFGPTAALEHNTPANASSECLFSFIPVTANVFWSAGHFPENPRRRKLPPQDLNDEAELHTILLSQGNKYEAI</sequence>
<evidence type="ECO:0000313" key="2">
    <source>
        <dbReference type="Proteomes" id="UP000177362"/>
    </source>
</evidence>
<reference evidence="1 2" key="1">
    <citation type="journal article" date="2016" name="Nat. Commun.">
        <title>Thousands of microbial genomes shed light on interconnected biogeochemical processes in an aquifer system.</title>
        <authorList>
            <person name="Anantharaman K."/>
            <person name="Brown C.T."/>
            <person name="Hug L.A."/>
            <person name="Sharon I."/>
            <person name="Castelle C.J."/>
            <person name="Probst A.J."/>
            <person name="Thomas B.C."/>
            <person name="Singh A."/>
            <person name="Wilkins M.J."/>
            <person name="Karaoz U."/>
            <person name="Brodie E.L."/>
            <person name="Williams K.H."/>
            <person name="Hubbard S.S."/>
            <person name="Banfield J.F."/>
        </authorList>
    </citation>
    <scope>NUCLEOTIDE SEQUENCE [LARGE SCALE GENOMIC DNA]</scope>
</reference>
<dbReference type="STRING" id="1802271.A3C11_02205"/>
<dbReference type="Proteomes" id="UP000177362">
    <property type="component" value="Unassembled WGS sequence"/>
</dbReference>
<gene>
    <name evidence="1" type="ORF">A3C11_02205</name>
</gene>
<dbReference type="AlphaFoldDB" id="A0A1G2KLX3"/>